<feature type="compositionally biased region" description="Basic and acidic residues" evidence="1">
    <location>
        <begin position="70"/>
        <end position="81"/>
    </location>
</feature>
<dbReference type="Proteomes" id="UP000672032">
    <property type="component" value="Chromosome 1"/>
</dbReference>
<name>A0A8A3NXE7_9HELO</name>
<dbReference type="EMBL" id="CP063405">
    <property type="protein sequence ID" value="QSZ29152.1"/>
    <property type="molecule type" value="Genomic_DNA"/>
</dbReference>
<reference evidence="2" key="1">
    <citation type="submission" date="2020-10" db="EMBL/GenBank/DDBJ databases">
        <title>Genome Sequence of Monilinia vaccinii-corymbosi Sheds Light on Mummy Berry Disease Infection of Blueberry and Mating Type.</title>
        <authorList>
            <person name="Yow A.G."/>
            <person name="Zhang Y."/>
            <person name="Bansal K."/>
            <person name="Eacker S.M."/>
            <person name="Sullivan S."/>
            <person name="Liachko I."/>
            <person name="Cubeta M.A."/>
            <person name="Rollins J.A."/>
            <person name="Ashrafi H."/>
        </authorList>
    </citation>
    <scope>NUCLEOTIDE SEQUENCE</scope>
    <source>
        <strain evidence="2">RL-1</strain>
    </source>
</reference>
<evidence type="ECO:0000313" key="3">
    <source>
        <dbReference type="Proteomes" id="UP000672032"/>
    </source>
</evidence>
<keyword evidence="3" id="KW-1185">Reference proteome</keyword>
<sequence length="165" mass="18876">MHMPCKIVSNVSVTQQILRSSTKGKKDCWKGLINAIVEKAPNILLEVDSNGQSPCPYFKEQEEQYNNQKRFKEDQDQECKEKHKHKQQQQQQQQQTPLEIENAKKRKGGGVDTASLNPAQIDKNPGICRPAPRRSKSKNQMTKKIKALWKSLEKKRLESGSFSDA</sequence>
<proteinExistence type="predicted"/>
<accession>A0A8A3NXE7</accession>
<dbReference type="AlphaFoldDB" id="A0A8A3NXE7"/>
<gene>
    <name evidence="2" type="ORF">DSL72_003663</name>
</gene>
<protein>
    <submittedName>
        <fullName evidence="2">Uncharacterized protein</fullName>
    </submittedName>
</protein>
<feature type="compositionally biased region" description="Basic residues" evidence="1">
    <location>
        <begin position="131"/>
        <end position="147"/>
    </location>
</feature>
<evidence type="ECO:0000313" key="2">
    <source>
        <dbReference type="EMBL" id="QSZ29152.1"/>
    </source>
</evidence>
<organism evidence="2 3">
    <name type="scientific">Monilinia vaccinii-corymbosi</name>
    <dbReference type="NCBI Taxonomy" id="61207"/>
    <lineage>
        <taxon>Eukaryota</taxon>
        <taxon>Fungi</taxon>
        <taxon>Dikarya</taxon>
        <taxon>Ascomycota</taxon>
        <taxon>Pezizomycotina</taxon>
        <taxon>Leotiomycetes</taxon>
        <taxon>Helotiales</taxon>
        <taxon>Sclerotiniaceae</taxon>
        <taxon>Monilinia</taxon>
    </lineage>
</organism>
<feature type="region of interest" description="Disordered" evidence="1">
    <location>
        <begin position="63"/>
        <end position="165"/>
    </location>
</feature>
<evidence type="ECO:0000256" key="1">
    <source>
        <dbReference type="SAM" id="MobiDB-lite"/>
    </source>
</evidence>